<evidence type="ECO:0000256" key="1">
    <source>
        <dbReference type="SAM" id="SignalP"/>
    </source>
</evidence>
<protein>
    <submittedName>
        <fullName evidence="2">Uncharacterized protein</fullName>
    </submittedName>
</protein>
<dbReference type="EMBL" id="MU854642">
    <property type="protein sequence ID" value="KAK4032157.1"/>
    <property type="molecule type" value="Genomic_DNA"/>
</dbReference>
<reference evidence="3" key="1">
    <citation type="journal article" date="2023" name="Mol. Phylogenet. Evol.">
        <title>Genome-scale phylogeny and comparative genomics of the fungal order Sordariales.</title>
        <authorList>
            <person name="Hensen N."/>
            <person name="Bonometti L."/>
            <person name="Westerberg I."/>
            <person name="Brannstrom I.O."/>
            <person name="Guillou S."/>
            <person name="Cros-Aarteil S."/>
            <person name="Calhoun S."/>
            <person name="Haridas S."/>
            <person name="Kuo A."/>
            <person name="Mondo S."/>
            <person name="Pangilinan J."/>
            <person name="Riley R."/>
            <person name="LaButti K."/>
            <person name="Andreopoulos B."/>
            <person name="Lipzen A."/>
            <person name="Chen C."/>
            <person name="Yan M."/>
            <person name="Daum C."/>
            <person name="Ng V."/>
            <person name="Clum A."/>
            <person name="Steindorff A."/>
            <person name="Ohm R.A."/>
            <person name="Martin F."/>
            <person name="Silar P."/>
            <person name="Natvig D.O."/>
            <person name="Lalanne C."/>
            <person name="Gautier V."/>
            <person name="Ament-Velasquez S.L."/>
            <person name="Kruys A."/>
            <person name="Hutchinson M.I."/>
            <person name="Powell A.J."/>
            <person name="Barry K."/>
            <person name="Miller A.N."/>
            <person name="Grigoriev I.V."/>
            <person name="Debuchy R."/>
            <person name="Gladieux P."/>
            <person name="Hiltunen Thoren M."/>
            <person name="Johannesson H."/>
        </authorList>
    </citation>
    <scope>NUCLEOTIDE SEQUENCE [LARGE SCALE GENOMIC DNA]</scope>
    <source>
        <strain evidence="3">CBS 284.82</strain>
    </source>
</reference>
<keyword evidence="1" id="KW-0732">Signal</keyword>
<dbReference type="AlphaFoldDB" id="A0AAN6SLX1"/>
<gene>
    <name evidence="2" type="ORF">C8A01DRAFT_41404</name>
</gene>
<dbReference type="Proteomes" id="UP001303115">
    <property type="component" value="Unassembled WGS sequence"/>
</dbReference>
<name>A0AAN6SLX1_9PEZI</name>
<evidence type="ECO:0000313" key="3">
    <source>
        <dbReference type="Proteomes" id="UP001303115"/>
    </source>
</evidence>
<keyword evidence="3" id="KW-1185">Reference proteome</keyword>
<feature type="chain" id="PRO_5042852209" evidence="1">
    <location>
        <begin position="23"/>
        <end position="77"/>
    </location>
</feature>
<feature type="signal peptide" evidence="1">
    <location>
        <begin position="1"/>
        <end position="22"/>
    </location>
</feature>
<accession>A0AAN6SLX1</accession>
<evidence type="ECO:0000313" key="2">
    <source>
        <dbReference type="EMBL" id="KAK4032157.1"/>
    </source>
</evidence>
<proteinExistence type="predicted"/>
<sequence>MQFPAHLLALILAATAAVPSLGQTDTPQPPCAGVPNNFWLCISDCLYKICPGDDACYKACDADCKEKFVPDCEPGIN</sequence>
<comment type="caution">
    <text evidence="2">The sequence shown here is derived from an EMBL/GenBank/DDBJ whole genome shotgun (WGS) entry which is preliminary data.</text>
</comment>
<organism evidence="2 3">
    <name type="scientific">Parachaetomium inaequale</name>
    <dbReference type="NCBI Taxonomy" id="2588326"/>
    <lineage>
        <taxon>Eukaryota</taxon>
        <taxon>Fungi</taxon>
        <taxon>Dikarya</taxon>
        <taxon>Ascomycota</taxon>
        <taxon>Pezizomycotina</taxon>
        <taxon>Sordariomycetes</taxon>
        <taxon>Sordariomycetidae</taxon>
        <taxon>Sordariales</taxon>
        <taxon>Chaetomiaceae</taxon>
        <taxon>Parachaetomium</taxon>
    </lineage>
</organism>